<accession>A0A2V1D2D4</accession>
<evidence type="ECO:0000256" key="1">
    <source>
        <dbReference type="SAM" id="MobiDB-lite"/>
    </source>
</evidence>
<dbReference type="AlphaFoldDB" id="A0A2V1D2D4"/>
<organism evidence="2 3">
    <name type="scientific">Periconia macrospinosa</name>
    <dbReference type="NCBI Taxonomy" id="97972"/>
    <lineage>
        <taxon>Eukaryota</taxon>
        <taxon>Fungi</taxon>
        <taxon>Dikarya</taxon>
        <taxon>Ascomycota</taxon>
        <taxon>Pezizomycotina</taxon>
        <taxon>Dothideomycetes</taxon>
        <taxon>Pleosporomycetidae</taxon>
        <taxon>Pleosporales</taxon>
        <taxon>Massarineae</taxon>
        <taxon>Periconiaceae</taxon>
        <taxon>Periconia</taxon>
    </lineage>
</organism>
<keyword evidence="3" id="KW-1185">Reference proteome</keyword>
<reference evidence="2 3" key="1">
    <citation type="journal article" date="2018" name="Sci. Rep.">
        <title>Comparative genomics provides insights into the lifestyle and reveals functional heterogeneity of dark septate endophytic fungi.</title>
        <authorList>
            <person name="Knapp D.G."/>
            <person name="Nemeth J.B."/>
            <person name="Barry K."/>
            <person name="Hainaut M."/>
            <person name="Henrissat B."/>
            <person name="Johnson J."/>
            <person name="Kuo A."/>
            <person name="Lim J.H.P."/>
            <person name="Lipzen A."/>
            <person name="Nolan M."/>
            <person name="Ohm R.A."/>
            <person name="Tamas L."/>
            <person name="Grigoriev I.V."/>
            <person name="Spatafora J.W."/>
            <person name="Nagy L.G."/>
            <person name="Kovacs G.M."/>
        </authorList>
    </citation>
    <scope>NUCLEOTIDE SEQUENCE [LARGE SCALE GENOMIC DNA]</scope>
    <source>
        <strain evidence="2 3">DSE2036</strain>
    </source>
</reference>
<feature type="region of interest" description="Disordered" evidence="1">
    <location>
        <begin position="1"/>
        <end position="25"/>
    </location>
</feature>
<gene>
    <name evidence="2" type="ORF">DM02DRAFT_663218</name>
</gene>
<evidence type="ECO:0000313" key="3">
    <source>
        <dbReference type="Proteomes" id="UP000244855"/>
    </source>
</evidence>
<sequence>MCEKHDKSQCPSKARSGYRMLGAPLPTSDDVAKAKEATLLQNQRILASSQSRAGISLKSVATAAACLIRVTASKSESGSQQEWESCPGSTVADIAAVLQKMTTLEPVDGPNQQPAHHDDESI</sequence>
<dbReference type="EMBL" id="KZ805713">
    <property type="protein sequence ID" value="PVH92158.1"/>
    <property type="molecule type" value="Genomic_DNA"/>
</dbReference>
<dbReference type="Proteomes" id="UP000244855">
    <property type="component" value="Unassembled WGS sequence"/>
</dbReference>
<protein>
    <submittedName>
        <fullName evidence="2">Uncharacterized protein</fullName>
    </submittedName>
</protein>
<evidence type="ECO:0000313" key="2">
    <source>
        <dbReference type="EMBL" id="PVH92158.1"/>
    </source>
</evidence>
<feature type="region of interest" description="Disordered" evidence="1">
    <location>
        <begin position="103"/>
        <end position="122"/>
    </location>
</feature>
<proteinExistence type="predicted"/>
<name>A0A2V1D2D4_9PLEO</name>